<evidence type="ECO:0000313" key="2">
    <source>
        <dbReference type="EMBL" id="KAK1365897.1"/>
    </source>
</evidence>
<proteinExistence type="predicted"/>
<dbReference type="InterPro" id="IPR036397">
    <property type="entry name" value="RNaseH_sf"/>
</dbReference>
<reference evidence="2" key="1">
    <citation type="submission" date="2023-02" db="EMBL/GenBank/DDBJ databases">
        <title>Genome of toxic invasive species Heracleum sosnowskyi carries increased number of genes despite the absence of recent whole-genome duplications.</title>
        <authorList>
            <person name="Schelkunov M."/>
            <person name="Shtratnikova V."/>
            <person name="Makarenko M."/>
            <person name="Klepikova A."/>
            <person name="Omelchenko D."/>
            <person name="Novikova G."/>
            <person name="Obukhova E."/>
            <person name="Bogdanov V."/>
            <person name="Penin A."/>
            <person name="Logacheva M."/>
        </authorList>
    </citation>
    <scope>NUCLEOTIDE SEQUENCE</scope>
    <source>
        <strain evidence="2">Hsosn_3</strain>
        <tissue evidence="2">Leaf</tissue>
    </source>
</reference>
<evidence type="ECO:0000259" key="1">
    <source>
        <dbReference type="Pfam" id="PF13456"/>
    </source>
</evidence>
<dbReference type="EMBL" id="JAUIZM010000009">
    <property type="protein sequence ID" value="KAK1365897.1"/>
    <property type="molecule type" value="Genomic_DNA"/>
</dbReference>
<comment type="caution">
    <text evidence="2">The sequence shown here is derived from an EMBL/GenBank/DDBJ whole genome shotgun (WGS) entry which is preliminary data.</text>
</comment>
<dbReference type="Pfam" id="PF13456">
    <property type="entry name" value="RVT_3"/>
    <property type="match status" value="1"/>
</dbReference>
<feature type="domain" description="RNase H type-1" evidence="1">
    <location>
        <begin position="34"/>
        <end position="147"/>
    </location>
</feature>
<reference evidence="2" key="2">
    <citation type="submission" date="2023-05" db="EMBL/GenBank/DDBJ databases">
        <authorList>
            <person name="Schelkunov M.I."/>
        </authorList>
    </citation>
    <scope>NUCLEOTIDE SEQUENCE</scope>
    <source>
        <strain evidence="2">Hsosn_3</strain>
        <tissue evidence="2">Leaf</tissue>
    </source>
</reference>
<dbReference type="GO" id="GO:0004523">
    <property type="term" value="F:RNA-DNA hybrid ribonuclease activity"/>
    <property type="evidence" value="ECO:0007669"/>
    <property type="project" value="InterPro"/>
</dbReference>
<dbReference type="InterPro" id="IPR002156">
    <property type="entry name" value="RNaseH_domain"/>
</dbReference>
<keyword evidence="3" id="KW-1185">Reference proteome</keyword>
<organism evidence="2 3">
    <name type="scientific">Heracleum sosnowskyi</name>
    <dbReference type="NCBI Taxonomy" id="360622"/>
    <lineage>
        <taxon>Eukaryota</taxon>
        <taxon>Viridiplantae</taxon>
        <taxon>Streptophyta</taxon>
        <taxon>Embryophyta</taxon>
        <taxon>Tracheophyta</taxon>
        <taxon>Spermatophyta</taxon>
        <taxon>Magnoliopsida</taxon>
        <taxon>eudicotyledons</taxon>
        <taxon>Gunneridae</taxon>
        <taxon>Pentapetalae</taxon>
        <taxon>asterids</taxon>
        <taxon>campanulids</taxon>
        <taxon>Apiales</taxon>
        <taxon>Apiaceae</taxon>
        <taxon>Apioideae</taxon>
        <taxon>apioid superclade</taxon>
        <taxon>Tordylieae</taxon>
        <taxon>Tordyliinae</taxon>
        <taxon>Heracleum</taxon>
    </lineage>
</organism>
<accession>A0AAD8MAR4</accession>
<dbReference type="InterPro" id="IPR012337">
    <property type="entry name" value="RNaseH-like_sf"/>
</dbReference>
<sequence length="242" mass="27494">MEMVNVNATWEMPRRGAVKINVHGFFSEIQLANGNRSGIGVVVRNSRGTILRMLSGSLGINERGNNELYAYLEGLKRAYAEDYPAVILETDHVQSYWEWKNSTIEGGIPEHAYVLKQLNTRRRDKNFALDVRLTDPEDNELAAYLAEYGASRWNQMVVIKRSFGRVYELWSKDMGLGPVGPQFRAVNEEEMAVEVMAVEVMEDGVINPPANMFVMVEQNDEEFMQNENAAFGDGFMVQIQED</sequence>
<gene>
    <name evidence="2" type="ORF">POM88_041458</name>
</gene>
<dbReference type="SUPFAM" id="SSF53098">
    <property type="entry name" value="Ribonuclease H-like"/>
    <property type="match status" value="1"/>
</dbReference>
<evidence type="ECO:0000313" key="3">
    <source>
        <dbReference type="Proteomes" id="UP001237642"/>
    </source>
</evidence>
<protein>
    <recommendedName>
        <fullName evidence="1">RNase H type-1 domain-containing protein</fullName>
    </recommendedName>
</protein>
<dbReference type="Proteomes" id="UP001237642">
    <property type="component" value="Unassembled WGS sequence"/>
</dbReference>
<name>A0AAD8MAR4_9APIA</name>
<dbReference type="GO" id="GO:0003676">
    <property type="term" value="F:nucleic acid binding"/>
    <property type="evidence" value="ECO:0007669"/>
    <property type="project" value="InterPro"/>
</dbReference>
<dbReference type="Gene3D" id="3.30.420.10">
    <property type="entry name" value="Ribonuclease H-like superfamily/Ribonuclease H"/>
    <property type="match status" value="1"/>
</dbReference>
<dbReference type="AlphaFoldDB" id="A0AAD8MAR4"/>